<sequence>MTTLIVQINKEKDLSALQEVLNGLGLEYKLQEDEWAGLSSTEIEGIKAGLADIEAGRIFTHKEAMDRIANKLKQLGIDK</sequence>
<dbReference type="AlphaFoldDB" id="A0A4Y8AKB6"/>
<dbReference type="EMBL" id="SNQG01000001">
    <property type="protein sequence ID" value="TEW69447.1"/>
    <property type="molecule type" value="Genomic_DNA"/>
</dbReference>
<reference evidence="2 3" key="1">
    <citation type="journal article" date="2016" name="Int. J. Syst. Evol. Microbiol.">
        <title>Proposal of Mucilaginibacter phyllosphaerae sp. nov. isolated from the phyllosphere of Galium album.</title>
        <authorList>
            <person name="Aydogan E.L."/>
            <person name="Busse H.J."/>
            <person name="Moser G."/>
            <person name="Muller C."/>
            <person name="Kampfer P."/>
            <person name="Glaeser S.P."/>
        </authorList>
    </citation>
    <scope>NUCLEOTIDE SEQUENCE [LARGE SCALE GENOMIC DNA]</scope>
    <source>
        <strain evidence="2 3">PP-F2FG21</strain>
    </source>
</reference>
<dbReference type="OrthoDB" id="798395at2"/>
<protein>
    <submittedName>
        <fullName evidence="2">Uncharacterized protein</fullName>
    </submittedName>
</protein>
<organism evidence="2 3">
    <name type="scientific">Mucilaginibacter phyllosphaerae</name>
    <dbReference type="NCBI Taxonomy" id="1812349"/>
    <lineage>
        <taxon>Bacteria</taxon>
        <taxon>Pseudomonadati</taxon>
        <taxon>Bacteroidota</taxon>
        <taxon>Sphingobacteriia</taxon>
        <taxon>Sphingobacteriales</taxon>
        <taxon>Sphingobacteriaceae</taxon>
        <taxon>Mucilaginibacter</taxon>
    </lineage>
</organism>
<evidence type="ECO:0000313" key="1">
    <source>
        <dbReference type="EMBL" id="MBB3967486.1"/>
    </source>
</evidence>
<dbReference type="Proteomes" id="UP000297248">
    <property type="component" value="Unassembled WGS sequence"/>
</dbReference>
<evidence type="ECO:0000313" key="4">
    <source>
        <dbReference type="Proteomes" id="UP000583101"/>
    </source>
</evidence>
<comment type="caution">
    <text evidence="2">The sequence shown here is derived from an EMBL/GenBank/DDBJ whole genome shotgun (WGS) entry which is preliminary data.</text>
</comment>
<name>A0A4Y8AKB6_9SPHI</name>
<evidence type="ECO:0000313" key="3">
    <source>
        <dbReference type="Proteomes" id="UP000297248"/>
    </source>
</evidence>
<reference evidence="2" key="2">
    <citation type="submission" date="2019-03" db="EMBL/GenBank/DDBJ databases">
        <authorList>
            <person name="Yan Y.-Q."/>
            <person name="Du Z.-J."/>
        </authorList>
    </citation>
    <scope>NUCLEOTIDE SEQUENCE</scope>
    <source>
        <strain evidence="2">PP-F2FG21</strain>
    </source>
</reference>
<proteinExistence type="predicted"/>
<dbReference type="Proteomes" id="UP000583101">
    <property type="component" value="Unassembled WGS sequence"/>
</dbReference>
<reference evidence="1 4" key="3">
    <citation type="submission" date="2020-08" db="EMBL/GenBank/DDBJ databases">
        <title>Genomic Encyclopedia of Type Strains, Phase IV (KMG-IV): sequencing the most valuable type-strain genomes for metagenomic binning, comparative biology and taxonomic classification.</title>
        <authorList>
            <person name="Goeker M."/>
        </authorList>
    </citation>
    <scope>NUCLEOTIDE SEQUENCE [LARGE SCALE GENOMIC DNA]</scope>
    <source>
        <strain evidence="1 4">DSM 100995</strain>
    </source>
</reference>
<keyword evidence="4" id="KW-1185">Reference proteome</keyword>
<dbReference type="EMBL" id="JACIEG010000001">
    <property type="protein sequence ID" value="MBB3967486.1"/>
    <property type="molecule type" value="Genomic_DNA"/>
</dbReference>
<gene>
    <name evidence="2" type="ORF">E2R65_04570</name>
    <name evidence="1" type="ORF">GGR35_000072</name>
</gene>
<accession>A0A4Y8AKB6</accession>
<evidence type="ECO:0000313" key="2">
    <source>
        <dbReference type="EMBL" id="TEW69447.1"/>
    </source>
</evidence>
<dbReference type="RefSeq" id="WP_134335275.1">
    <property type="nucleotide sequence ID" value="NZ_BMCZ01000007.1"/>
</dbReference>